<feature type="non-terminal residue" evidence="2">
    <location>
        <position position="225"/>
    </location>
</feature>
<comment type="caution">
    <text evidence="2">The sequence shown here is derived from an EMBL/GenBank/DDBJ whole genome shotgun (WGS) entry which is preliminary data.</text>
</comment>
<evidence type="ECO:0000313" key="2">
    <source>
        <dbReference type="EMBL" id="MCA9729307.1"/>
    </source>
</evidence>
<dbReference type="AlphaFoldDB" id="A0A956M360"/>
<protein>
    <submittedName>
        <fullName evidence="2">Uncharacterized protein</fullName>
    </submittedName>
</protein>
<reference evidence="2" key="1">
    <citation type="submission" date="2020-04" db="EMBL/GenBank/DDBJ databases">
        <authorList>
            <person name="Zhang T."/>
        </authorList>
    </citation>
    <scope>NUCLEOTIDE SEQUENCE</scope>
    <source>
        <strain evidence="2">HKST-UBA01</strain>
    </source>
</reference>
<evidence type="ECO:0000313" key="3">
    <source>
        <dbReference type="Proteomes" id="UP000697710"/>
    </source>
</evidence>
<feature type="region of interest" description="Disordered" evidence="1">
    <location>
        <begin position="129"/>
        <end position="156"/>
    </location>
</feature>
<dbReference type="Proteomes" id="UP000697710">
    <property type="component" value="Unassembled WGS sequence"/>
</dbReference>
<sequence>MNRMDPLAVLLRCPVSVRIVVMICMVVIGLTPSAAARADDLSCPKTTHAIQVDGALDEWEGALTSLESGKLSAAMRHDDRYLYLAIAISDPVYQRQVLGQGLFVYLDVQGGKERDFGVHFPLGLSEMGLRPDRAADREDEGPPDPERMQMRGPDPSALQQLYDGVASELEVIDGPYSSHRLRVDATPGVRVVERYANAVLTYELRVPLRESDDEPYAVGIQDTKK</sequence>
<dbReference type="Gene3D" id="2.60.40.1190">
    <property type="match status" value="1"/>
</dbReference>
<organism evidence="2 3">
    <name type="scientific">Eiseniibacteriota bacterium</name>
    <dbReference type="NCBI Taxonomy" id="2212470"/>
    <lineage>
        <taxon>Bacteria</taxon>
        <taxon>Candidatus Eiseniibacteriota</taxon>
    </lineage>
</organism>
<gene>
    <name evidence="2" type="ORF">KC729_16585</name>
</gene>
<name>A0A956M360_UNCEI</name>
<evidence type="ECO:0000256" key="1">
    <source>
        <dbReference type="SAM" id="MobiDB-lite"/>
    </source>
</evidence>
<dbReference type="SUPFAM" id="SSF49344">
    <property type="entry name" value="CBD9-like"/>
    <property type="match status" value="1"/>
</dbReference>
<reference evidence="2" key="2">
    <citation type="journal article" date="2021" name="Microbiome">
        <title>Successional dynamics and alternative stable states in a saline activated sludge microbial community over 9 years.</title>
        <authorList>
            <person name="Wang Y."/>
            <person name="Ye J."/>
            <person name="Ju F."/>
            <person name="Liu L."/>
            <person name="Boyd J.A."/>
            <person name="Deng Y."/>
            <person name="Parks D.H."/>
            <person name="Jiang X."/>
            <person name="Yin X."/>
            <person name="Woodcroft B.J."/>
            <person name="Tyson G.W."/>
            <person name="Hugenholtz P."/>
            <person name="Polz M.F."/>
            <person name="Zhang T."/>
        </authorList>
    </citation>
    <scope>NUCLEOTIDE SEQUENCE</scope>
    <source>
        <strain evidence="2">HKST-UBA01</strain>
    </source>
</reference>
<accession>A0A956M360</accession>
<proteinExistence type="predicted"/>
<dbReference type="EMBL" id="JAGQHR010000642">
    <property type="protein sequence ID" value="MCA9729307.1"/>
    <property type="molecule type" value="Genomic_DNA"/>
</dbReference>